<name>A0AAI9XC74_PENTH</name>
<evidence type="ECO:0000313" key="2">
    <source>
        <dbReference type="Proteomes" id="UP001227192"/>
    </source>
</evidence>
<organism evidence="1 2">
    <name type="scientific">Penicillium thymicola</name>
    <dbReference type="NCBI Taxonomy" id="293382"/>
    <lineage>
        <taxon>Eukaryota</taxon>
        <taxon>Fungi</taxon>
        <taxon>Dikarya</taxon>
        <taxon>Ascomycota</taxon>
        <taxon>Pezizomycotina</taxon>
        <taxon>Eurotiomycetes</taxon>
        <taxon>Eurotiomycetidae</taxon>
        <taxon>Eurotiales</taxon>
        <taxon>Aspergillaceae</taxon>
        <taxon>Penicillium</taxon>
    </lineage>
</organism>
<keyword evidence="2" id="KW-1185">Reference proteome</keyword>
<accession>A0AAI9XC74</accession>
<comment type="caution">
    <text evidence="1">The sequence shown here is derived from an EMBL/GenBank/DDBJ whole genome shotgun (WGS) entry which is preliminary data.</text>
</comment>
<sequence>MRSSWEGEVEWGMLIAARMTSSAPAWHLPQLPPSSRAVFLGTYRQPSRFTSLHFATYILSGKLEQSIHLIHSFDCFFWGGFWFFLS</sequence>
<protein>
    <submittedName>
        <fullName evidence="1">Uncharacterized protein</fullName>
    </submittedName>
</protein>
<reference evidence="1" key="1">
    <citation type="submission" date="2015-06" db="EMBL/GenBank/DDBJ databases">
        <authorList>
            <person name="Nguyen H."/>
        </authorList>
    </citation>
    <scope>NUCLEOTIDE SEQUENCE</scope>
    <source>
        <strain evidence="1">DAOM 180753</strain>
    </source>
</reference>
<evidence type="ECO:0000313" key="1">
    <source>
        <dbReference type="EMBL" id="KAJ9490798.1"/>
    </source>
</evidence>
<gene>
    <name evidence="1" type="ORF">VN97_g2461</name>
</gene>
<dbReference type="Proteomes" id="UP001227192">
    <property type="component" value="Unassembled WGS sequence"/>
</dbReference>
<dbReference type="EMBL" id="LACB01000047">
    <property type="protein sequence ID" value="KAJ9490798.1"/>
    <property type="molecule type" value="Genomic_DNA"/>
</dbReference>
<dbReference type="AlphaFoldDB" id="A0AAI9XC74"/>
<proteinExistence type="predicted"/>
<reference evidence="1" key="2">
    <citation type="journal article" date="2016" name="Fungal Biol.">
        <title>Ochratoxin A production by Penicillium thymicola.</title>
        <authorList>
            <person name="Nguyen H.D.T."/>
            <person name="McMullin D.R."/>
            <person name="Ponomareva E."/>
            <person name="Riley R."/>
            <person name="Pomraning K.R."/>
            <person name="Baker S.E."/>
            <person name="Seifert K.A."/>
        </authorList>
    </citation>
    <scope>NUCLEOTIDE SEQUENCE</scope>
    <source>
        <strain evidence="1">DAOM 180753</strain>
    </source>
</reference>